<dbReference type="AlphaFoldDB" id="A0AAV7EVA1"/>
<gene>
    <name evidence="1" type="ORF">H6P81_005729</name>
</gene>
<comment type="caution">
    <text evidence="1">The sequence shown here is derived from an EMBL/GenBank/DDBJ whole genome shotgun (WGS) entry which is preliminary data.</text>
</comment>
<protein>
    <submittedName>
        <fullName evidence="1">Uncharacterized protein</fullName>
    </submittedName>
</protein>
<organism evidence="1 2">
    <name type="scientific">Aristolochia fimbriata</name>
    <name type="common">White veined hardy Dutchman's pipe vine</name>
    <dbReference type="NCBI Taxonomy" id="158543"/>
    <lineage>
        <taxon>Eukaryota</taxon>
        <taxon>Viridiplantae</taxon>
        <taxon>Streptophyta</taxon>
        <taxon>Embryophyta</taxon>
        <taxon>Tracheophyta</taxon>
        <taxon>Spermatophyta</taxon>
        <taxon>Magnoliopsida</taxon>
        <taxon>Magnoliidae</taxon>
        <taxon>Piperales</taxon>
        <taxon>Aristolochiaceae</taxon>
        <taxon>Aristolochia</taxon>
    </lineage>
</organism>
<keyword evidence="2" id="KW-1185">Reference proteome</keyword>
<sequence>MSAAFHIRSTIRSASFKGAASGIFAEVKSCRRSSSFTVAGGRSPLRRFRCPVEMSSCVHLALPLRSSTSIAWASSPVSVSTRSRSWIFEGS</sequence>
<evidence type="ECO:0000313" key="1">
    <source>
        <dbReference type="EMBL" id="KAG9452825.1"/>
    </source>
</evidence>
<name>A0AAV7EVA1_ARIFI</name>
<accession>A0AAV7EVA1</accession>
<dbReference type="Proteomes" id="UP000825729">
    <property type="component" value="Unassembled WGS sequence"/>
</dbReference>
<dbReference type="EMBL" id="JAINDJ010000003">
    <property type="protein sequence ID" value="KAG9452825.1"/>
    <property type="molecule type" value="Genomic_DNA"/>
</dbReference>
<proteinExistence type="predicted"/>
<evidence type="ECO:0000313" key="2">
    <source>
        <dbReference type="Proteomes" id="UP000825729"/>
    </source>
</evidence>
<reference evidence="1 2" key="1">
    <citation type="submission" date="2021-07" db="EMBL/GenBank/DDBJ databases">
        <title>The Aristolochia fimbriata genome: insights into angiosperm evolution, floral development and chemical biosynthesis.</title>
        <authorList>
            <person name="Jiao Y."/>
        </authorList>
    </citation>
    <scope>NUCLEOTIDE SEQUENCE [LARGE SCALE GENOMIC DNA]</scope>
    <source>
        <strain evidence="1">IBCAS-2021</strain>
        <tissue evidence="1">Leaf</tissue>
    </source>
</reference>